<dbReference type="EMBL" id="CDMY01000675">
    <property type="protein sequence ID" value="CEM29387.1"/>
    <property type="molecule type" value="Genomic_DNA"/>
</dbReference>
<sequence length="367" mass="40542">MALCWRAPPRPLPLSRGCSLQPCGLYGCCLQPTEAHFQTRFLAQGAPPLLQTGALDHLSLRPPNLSRLVTPWATCAPLGTFCRLMAPPDPLPPSQASSIWMVGGHPSCEVGIYWLRGDQREDIIIFVRKVLVLEGHLTATRSHSSRRLTILLEYDDLMKHINDFKPMLFGRAHNTGVLLTGKATEELVQQATRLYEALRVRTVVVPWQQLSRAEALETSIEEQAKMTVRVGMLLEPGEISKVPRVLGVSSKQLDWPADIGRFASFVVIDGREKGAASSKGGEGGSERPSAVLETVSTQESNQYSHLAPPLPVWRLMPMHRTSDVFGIACFETQYGHGLAGFCMSETAPILDKAIDASRRSEERENNR</sequence>
<organism evidence="2 3">
    <name type="scientific">Vitrella brassicaformis (strain CCMP3155)</name>
    <dbReference type="NCBI Taxonomy" id="1169540"/>
    <lineage>
        <taxon>Eukaryota</taxon>
        <taxon>Sar</taxon>
        <taxon>Alveolata</taxon>
        <taxon>Colpodellida</taxon>
        <taxon>Vitrellaceae</taxon>
        <taxon>Vitrella</taxon>
    </lineage>
</organism>
<evidence type="ECO:0000313" key="3">
    <source>
        <dbReference type="Proteomes" id="UP000041254"/>
    </source>
</evidence>
<keyword evidence="3" id="KW-1185">Reference proteome</keyword>
<name>A0A0G4GI11_VITBC</name>
<feature type="region of interest" description="Disordered" evidence="1">
    <location>
        <begin position="274"/>
        <end position="303"/>
    </location>
</feature>
<dbReference type="Proteomes" id="UP000041254">
    <property type="component" value="Unassembled WGS sequence"/>
</dbReference>
<dbReference type="VEuPathDB" id="CryptoDB:Vbra_23012"/>
<evidence type="ECO:0000256" key="1">
    <source>
        <dbReference type="SAM" id="MobiDB-lite"/>
    </source>
</evidence>
<dbReference type="PhylomeDB" id="A0A0G4GI11"/>
<proteinExistence type="predicted"/>
<dbReference type="InParanoid" id="A0A0G4GI11"/>
<accession>A0A0G4GI11</accession>
<dbReference type="PROSITE" id="PS51257">
    <property type="entry name" value="PROKAR_LIPOPROTEIN"/>
    <property type="match status" value="1"/>
</dbReference>
<protein>
    <submittedName>
        <fullName evidence="2">Uncharacterized protein</fullName>
    </submittedName>
</protein>
<feature type="compositionally biased region" description="Polar residues" evidence="1">
    <location>
        <begin position="294"/>
        <end position="303"/>
    </location>
</feature>
<evidence type="ECO:0000313" key="2">
    <source>
        <dbReference type="EMBL" id="CEM29387.1"/>
    </source>
</evidence>
<dbReference type="AlphaFoldDB" id="A0A0G4GI11"/>
<gene>
    <name evidence="2" type="ORF">Vbra_23012</name>
</gene>
<reference evidence="2 3" key="1">
    <citation type="submission" date="2014-11" db="EMBL/GenBank/DDBJ databases">
        <authorList>
            <person name="Zhu J."/>
            <person name="Qi W."/>
            <person name="Song R."/>
        </authorList>
    </citation>
    <scope>NUCLEOTIDE SEQUENCE [LARGE SCALE GENOMIC DNA]</scope>
</reference>